<dbReference type="Proteomes" id="UP001303046">
    <property type="component" value="Unassembled WGS sequence"/>
</dbReference>
<evidence type="ECO:0000313" key="1">
    <source>
        <dbReference type="EMBL" id="KAK6729853.1"/>
    </source>
</evidence>
<keyword evidence="2" id="KW-1185">Reference proteome</keyword>
<sequence length="178" mass="20352">MKKCFPVLNTANGVIVGEATLPVRRNRFNTFLNQQASSARELEHVQRPTYAKAFSRVQRGSIGVPAKGMRQNGVGWSHVLVSSAKNRRNGVRRVPWLHGGMANSICLFELTWEYPINSFPTTPMQIKQWNHQTSMVHFLSEVLRQVAFQNQVLMEVDVQNTDKEVTFHLKINSHNLRI</sequence>
<reference evidence="1 2" key="1">
    <citation type="submission" date="2023-08" db="EMBL/GenBank/DDBJ databases">
        <title>A Necator americanus chromosomal reference genome.</title>
        <authorList>
            <person name="Ilik V."/>
            <person name="Petrzelkova K.J."/>
            <person name="Pardy F."/>
            <person name="Fuh T."/>
            <person name="Niatou-Singa F.S."/>
            <person name="Gouil Q."/>
            <person name="Baker L."/>
            <person name="Ritchie M.E."/>
            <person name="Jex A.R."/>
            <person name="Gazzola D."/>
            <person name="Li H."/>
            <person name="Toshio Fujiwara R."/>
            <person name="Zhan B."/>
            <person name="Aroian R.V."/>
            <person name="Pafco B."/>
            <person name="Schwarz E.M."/>
        </authorList>
    </citation>
    <scope>NUCLEOTIDE SEQUENCE [LARGE SCALE GENOMIC DNA]</scope>
    <source>
        <strain evidence="1 2">Aroian</strain>
        <tissue evidence="1">Whole animal</tissue>
    </source>
</reference>
<accession>A0ABR1BU02</accession>
<evidence type="ECO:0000313" key="2">
    <source>
        <dbReference type="Proteomes" id="UP001303046"/>
    </source>
</evidence>
<name>A0ABR1BU02_NECAM</name>
<comment type="caution">
    <text evidence="1">The sequence shown here is derived from an EMBL/GenBank/DDBJ whole genome shotgun (WGS) entry which is preliminary data.</text>
</comment>
<organism evidence="1 2">
    <name type="scientific">Necator americanus</name>
    <name type="common">Human hookworm</name>
    <dbReference type="NCBI Taxonomy" id="51031"/>
    <lineage>
        <taxon>Eukaryota</taxon>
        <taxon>Metazoa</taxon>
        <taxon>Ecdysozoa</taxon>
        <taxon>Nematoda</taxon>
        <taxon>Chromadorea</taxon>
        <taxon>Rhabditida</taxon>
        <taxon>Rhabditina</taxon>
        <taxon>Rhabditomorpha</taxon>
        <taxon>Strongyloidea</taxon>
        <taxon>Ancylostomatidae</taxon>
        <taxon>Bunostominae</taxon>
        <taxon>Necator</taxon>
    </lineage>
</organism>
<dbReference type="EMBL" id="JAVFWL010000001">
    <property type="protein sequence ID" value="KAK6729853.1"/>
    <property type="molecule type" value="Genomic_DNA"/>
</dbReference>
<protein>
    <submittedName>
        <fullName evidence="1">Uncharacterized protein</fullName>
    </submittedName>
</protein>
<gene>
    <name evidence="1" type="primary">Necator_chrI.g2859</name>
    <name evidence="1" type="ORF">RB195_006731</name>
</gene>
<proteinExistence type="predicted"/>